<evidence type="ECO:0000313" key="3">
    <source>
        <dbReference type="EMBL" id="EHN10852.1"/>
    </source>
</evidence>
<proteinExistence type="predicted"/>
<dbReference type="RefSeq" id="WP_007575142.1">
    <property type="nucleotide sequence ID" value="NZ_AGUD01000200.1"/>
</dbReference>
<name>H0E683_9ACTN</name>
<feature type="chain" id="PRO_5038431787" evidence="2">
    <location>
        <begin position="20"/>
        <end position="201"/>
    </location>
</feature>
<gene>
    <name evidence="3" type="ORF">PAI11_23330</name>
</gene>
<feature type="signal peptide" evidence="2">
    <location>
        <begin position="1"/>
        <end position="19"/>
    </location>
</feature>
<feature type="compositionally biased region" description="Low complexity" evidence="1">
    <location>
        <begin position="98"/>
        <end position="148"/>
    </location>
</feature>
<dbReference type="PROSITE" id="PS51257">
    <property type="entry name" value="PROKAR_LIPOPROTEIN"/>
    <property type="match status" value="1"/>
</dbReference>
<dbReference type="PATRIC" id="fig|1097667.3.peg.2314"/>
<dbReference type="EMBL" id="AGUD01000200">
    <property type="protein sequence ID" value="EHN10852.1"/>
    <property type="molecule type" value="Genomic_DNA"/>
</dbReference>
<dbReference type="AlphaFoldDB" id="H0E683"/>
<accession>H0E683</accession>
<dbReference type="OrthoDB" id="9983226at2"/>
<comment type="caution">
    <text evidence="3">The sequence shown here is derived from an EMBL/GenBank/DDBJ whole genome shotgun (WGS) entry which is preliminary data.</text>
</comment>
<keyword evidence="4" id="KW-1185">Reference proteome</keyword>
<feature type="region of interest" description="Disordered" evidence="1">
    <location>
        <begin position="91"/>
        <end position="201"/>
    </location>
</feature>
<evidence type="ECO:0000313" key="4">
    <source>
        <dbReference type="Proteomes" id="UP000005143"/>
    </source>
</evidence>
<evidence type="ECO:0000256" key="2">
    <source>
        <dbReference type="SAM" id="SignalP"/>
    </source>
</evidence>
<evidence type="ECO:0000256" key="1">
    <source>
        <dbReference type="SAM" id="MobiDB-lite"/>
    </source>
</evidence>
<keyword evidence="2" id="KW-0732">Signal</keyword>
<organism evidence="3 4">
    <name type="scientific">Patulibacter medicamentivorans</name>
    <dbReference type="NCBI Taxonomy" id="1097667"/>
    <lineage>
        <taxon>Bacteria</taxon>
        <taxon>Bacillati</taxon>
        <taxon>Actinomycetota</taxon>
        <taxon>Thermoleophilia</taxon>
        <taxon>Solirubrobacterales</taxon>
        <taxon>Patulibacteraceae</taxon>
        <taxon>Patulibacter</taxon>
    </lineage>
</organism>
<sequence>MRALISVLVLLCTVPAALTGCGGSKLLDQQSAKTLQASLQEARAAVDRGECAAAAKAAATGTQQVERLPGDVDDRLVARLREGFQTLQDRIRRECSGTTIPTPTTETTDTTTTETTDTSTQTTDTTTTPSTETTTTTTPTVPTTPTTPDGSGGVDPGASGDTGVPRSFEGARQRLKDAAKQARKDARKALKDLRDAAGGNG</sequence>
<protein>
    <submittedName>
        <fullName evidence="3">Mucin-like protein</fullName>
    </submittedName>
</protein>
<dbReference type="Proteomes" id="UP000005143">
    <property type="component" value="Unassembled WGS sequence"/>
</dbReference>
<feature type="compositionally biased region" description="Basic and acidic residues" evidence="1">
    <location>
        <begin position="169"/>
        <end position="195"/>
    </location>
</feature>
<reference evidence="3 4" key="1">
    <citation type="journal article" date="2013" name="Biodegradation">
        <title>Quantitative proteomic analysis of ibuprofen-degrading Patulibacter sp. strain I11.</title>
        <authorList>
            <person name="Almeida B."/>
            <person name="Kjeldal H."/>
            <person name="Lolas I."/>
            <person name="Knudsen A.D."/>
            <person name="Carvalho G."/>
            <person name="Nielsen K.L."/>
            <person name="Barreto Crespo M.T."/>
            <person name="Stensballe A."/>
            <person name="Nielsen J.L."/>
        </authorList>
    </citation>
    <scope>NUCLEOTIDE SEQUENCE [LARGE SCALE GENOMIC DNA]</scope>
    <source>
        <strain evidence="3 4">I11</strain>
    </source>
</reference>